<keyword evidence="1" id="KW-0521">NADP</keyword>
<evidence type="ECO:0000259" key="3">
    <source>
        <dbReference type="Pfam" id="PF05368"/>
    </source>
</evidence>
<dbReference type="AlphaFoldDB" id="A0A9P5LKB4"/>
<dbReference type="CDD" id="cd05259">
    <property type="entry name" value="PCBER_SDR_a"/>
    <property type="match status" value="1"/>
</dbReference>
<protein>
    <recommendedName>
        <fullName evidence="3">NmrA-like domain-containing protein</fullName>
    </recommendedName>
</protein>
<dbReference type="InterPro" id="IPR051609">
    <property type="entry name" value="NmrA/Isoflavone_reductase-like"/>
</dbReference>
<feature type="domain" description="NmrA-like" evidence="3">
    <location>
        <begin position="2"/>
        <end position="239"/>
    </location>
</feature>
<dbReference type="PANTHER" id="PTHR47706:SF9">
    <property type="entry name" value="NMRA-LIKE DOMAIN-CONTAINING PROTEIN-RELATED"/>
    <property type="match status" value="1"/>
</dbReference>
<dbReference type="Proteomes" id="UP000722485">
    <property type="component" value="Unassembled WGS sequence"/>
</dbReference>
<reference evidence="4" key="1">
    <citation type="submission" date="2020-03" db="EMBL/GenBank/DDBJ databases">
        <title>Draft Genome Sequence of Cylindrodendrum hubeiense.</title>
        <authorList>
            <person name="Buettner E."/>
            <person name="Kellner H."/>
        </authorList>
    </citation>
    <scope>NUCLEOTIDE SEQUENCE</scope>
    <source>
        <strain evidence="4">IHI 201604</strain>
    </source>
</reference>
<dbReference type="OrthoDB" id="419598at2759"/>
<evidence type="ECO:0000313" key="4">
    <source>
        <dbReference type="EMBL" id="KAF7556709.1"/>
    </source>
</evidence>
<dbReference type="Gene3D" id="3.90.25.10">
    <property type="entry name" value="UDP-galactose 4-epimerase, domain 1"/>
    <property type="match status" value="1"/>
</dbReference>
<name>A0A9P5LKB4_9HYPO</name>
<dbReference type="EMBL" id="JAANBB010000010">
    <property type="protein sequence ID" value="KAF7556709.1"/>
    <property type="molecule type" value="Genomic_DNA"/>
</dbReference>
<dbReference type="Gene3D" id="3.40.50.720">
    <property type="entry name" value="NAD(P)-binding Rossmann-like Domain"/>
    <property type="match status" value="1"/>
</dbReference>
<dbReference type="SUPFAM" id="SSF51735">
    <property type="entry name" value="NAD(P)-binding Rossmann-fold domains"/>
    <property type="match status" value="1"/>
</dbReference>
<dbReference type="InterPro" id="IPR008030">
    <property type="entry name" value="NmrA-like"/>
</dbReference>
<dbReference type="PANTHER" id="PTHR47706">
    <property type="entry name" value="NMRA-LIKE FAMILY PROTEIN"/>
    <property type="match status" value="1"/>
</dbReference>
<evidence type="ECO:0000256" key="1">
    <source>
        <dbReference type="ARBA" id="ARBA00022857"/>
    </source>
</evidence>
<evidence type="ECO:0000256" key="2">
    <source>
        <dbReference type="ARBA" id="ARBA00023002"/>
    </source>
</evidence>
<keyword evidence="2" id="KW-0560">Oxidoreductase</keyword>
<dbReference type="InterPro" id="IPR045312">
    <property type="entry name" value="PCBER-like"/>
</dbReference>
<sequence>MKVAIVGATGETGSSVVKGLLESTDPKYEITALTRPASLQKPGVLQLAAKGVTVVAADLEGPEEELVKLLAGIDVVISTVDAYAFMAQIPLANAAETAGVKRFIPCFFATVTPPTGILTLRDQKEVVLNHIKKIHLPYTIIDVGWWFQLTLPRLASGRIDYALIMPGNIIAGDGDVATALTDIRDIGRYVARIISDPRTVNAMVFSYTELLSQNQVFQLLEKLSGETIDRTNMSKDAIEAGIAEAESGDPSNPLTYAKIAQFQYLNSRYIRGDNTPEYARYLGYKDAKELYPDLTGNSLESYCQEVLDGTAKGVYDRKRAEAAAVSRSS</sequence>
<gene>
    <name evidence="4" type="ORF">G7Z17_g1236</name>
</gene>
<evidence type="ECO:0000313" key="5">
    <source>
        <dbReference type="Proteomes" id="UP000722485"/>
    </source>
</evidence>
<proteinExistence type="predicted"/>
<dbReference type="Pfam" id="PF05368">
    <property type="entry name" value="NmrA"/>
    <property type="match status" value="1"/>
</dbReference>
<accession>A0A9P5LKB4</accession>
<organism evidence="4 5">
    <name type="scientific">Cylindrodendrum hubeiense</name>
    <dbReference type="NCBI Taxonomy" id="595255"/>
    <lineage>
        <taxon>Eukaryota</taxon>
        <taxon>Fungi</taxon>
        <taxon>Dikarya</taxon>
        <taxon>Ascomycota</taxon>
        <taxon>Pezizomycotina</taxon>
        <taxon>Sordariomycetes</taxon>
        <taxon>Hypocreomycetidae</taxon>
        <taxon>Hypocreales</taxon>
        <taxon>Nectriaceae</taxon>
        <taxon>Cylindrodendrum</taxon>
    </lineage>
</organism>
<keyword evidence="5" id="KW-1185">Reference proteome</keyword>
<dbReference type="GO" id="GO:0016491">
    <property type="term" value="F:oxidoreductase activity"/>
    <property type="evidence" value="ECO:0007669"/>
    <property type="project" value="UniProtKB-KW"/>
</dbReference>
<comment type="caution">
    <text evidence="4">The sequence shown here is derived from an EMBL/GenBank/DDBJ whole genome shotgun (WGS) entry which is preliminary data.</text>
</comment>
<dbReference type="InterPro" id="IPR036291">
    <property type="entry name" value="NAD(P)-bd_dom_sf"/>
</dbReference>